<accession>A0ABR9MZQ9</accession>
<dbReference type="Proteomes" id="UP000625527">
    <property type="component" value="Unassembled WGS sequence"/>
</dbReference>
<feature type="region of interest" description="Disordered" evidence="1">
    <location>
        <begin position="1"/>
        <end position="28"/>
    </location>
</feature>
<dbReference type="PANTHER" id="PTHR19959:SF119">
    <property type="entry name" value="FUNGAL LIPASE-LIKE DOMAIN-CONTAINING PROTEIN"/>
    <property type="match status" value="1"/>
</dbReference>
<dbReference type="SUPFAM" id="SSF52540">
    <property type="entry name" value="P-loop containing nucleoside triphosphate hydrolases"/>
    <property type="match status" value="1"/>
</dbReference>
<dbReference type="PANTHER" id="PTHR19959">
    <property type="entry name" value="KINESIN LIGHT CHAIN"/>
    <property type="match status" value="1"/>
</dbReference>
<evidence type="ECO:0000313" key="3">
    <source>
        <dbReference type="Proteomes" id="UP000625527"/>
    </source>
</evidence>
<feature type="compositionally biased region" description="Basic residues" evidence="1">
    <location>
        <begin position="1"/>
        <end position="12"/>
    </location>
</feature>
<dbReference type="Pfam" id="PF13374">
    <property type="entry name" value="TPR_10"/>
    <property type="match status" value="4"/>
</dbReference>
<dbReference type="EMBL" id="JADAQT010000090">
    <property type="protein sequence ID" value="MBE1876874.1"/>
    <property type="molecule type" value="Genomic_DNA"/>
</dbReference>
<dbReference type="SUPFAM" id="SSF48452">
    <property type="entry name" value="TPR-like"/>
    <property type="match status" value="3"/>
</dbReference>
<gene>
    <name evidence="2" type="ORF">IHE71_14345</name>
</gene>
<evidence type="ECO:0000313" key="2">
    <source>
        <dbReference type="EMBL" id="MBE1876874.1"/>
    </source>
</evidence>
<comment type="caution">
    <text evidence="2">The sequence shown here is derived from an EMBL/GenBank/DDBJ whole genome shotgun (WGS) entry which is preliminary data.</text>
</comment>
<evidence type="ECO:0000256" key="1">
    <source>
        <dbReference type="SAM" id="MobiDB-lite"/>
    </source>
</evidence>
<dbReference type="InterPro" id="IPR011990">
    <property type="entry name" value="TPR-like_helical_dom_sf"/>
</dbReference>
<dbReference type="Gene3D" id="1.25.40.10">
    <property type="entry name" value="Tetratricopeptide repeat domain"/>
    <property type="match status" value="3"/>
</dbReference>
<name>A0ABR9MZQ9_9MICO</name>
<dbReference type="InterPro" id="IPR019734">
    <property type="entry name" value="TPR_rpt"/>
</dbReference>
<keyword evidence="3" id="KW-1185">Reference proteome</keyword>
<dbReference type="RefSeq" id="WP_192863441.1">
    <property type="nucleotide sequence ID" value="NZ_JADAQT010000090.1"/>
</dbReference>
<protein>
    <submittedName>
        <fullName evidence="2">Tetratricopeptide repeat protein</fullName>
    </submittedName>
</protein>
<sequence length="798" mass="85099">MDLRLPPHRARTPRASAVRPVPLGEPGHPAAQRAEIRALLHWARSREAVAVCLVTGPPEAGKTCLAQDLGARLGRRGWTVQQIRNDDDVRAATERPARRRLLVVDDADTLPGLRSLLLAAARQDRGRTRVLLLARRTTVWRDRLEHGTPAVCALIRASPVLELPAREPDPPVPSRQPAAPLAPGRGAVLATAMLLGAEKGGTSGSASPRDESVVARALADDPRFAERVTTGLSARQAVHAARLLARIMSAGPRHASADAVAGAYARVTAQLPDDADVLETFACHPQYLTGAFMRARVSLAGRAVVLLDGDRGRQAAAYVAMADALKHDGRYARALEAADKALRLLAGMPAGTSRVGLEPAVAGARALRGMLLWFRGRVDEALDDGEAAVAAYRELAGAHPARYRPALASAMMNAGSALAELGRAREALAASAEGVALARIVADDEPAQIRPMLAKGLWNLGKRHAELGAADDAYRCTLEAVETCRELVRDDPYRYNPDLASALSYLGARLSELGRPAEAARATAEALELRRRLAEQHEGYLPFVAQTLSNLGILNAQLGRRRLGLEREREAVTIRRRLAASNPDRYLPELAASLSNLGVTHSVLGNATDALAAEDEATGILRELATEHPERHLPGLVKSLSNLASRLAENGRTPDAVDPAEEAVAASRRLTEHSGRQHLPVLGTSLTNLAGTYADVDRYDDAVTTAQEAADVLDDLARVQPEKYEPELALALTNLAVAQAGAGDVEAALTGARRAAGLRARLADENPSRFRELAERSDDLVRTLEAARGGRPDGQVAS</sequence>
<proteinExistence type="predicted"/>
<dbReference type="SMART" id="SM00028">
    <property type="entry name" value="TPR"/>
    <property type="match status" value="8"/>
</dbReference>
<dbReference type="InterPro" id="IPR027417">
    <property type="entry name" value="P-loop_NTPase"/>
</dbReference>
<organism evidence="2 3">
    <name type="scientific">Myceligenerans pegani</name>
    <dbReference type="NCBI Taxonomy" id="2776917"/>
    <lineage>
        <taxon>Bacteria</taxon>
        <taxon>Bacillati</taxon>
        <taxon>Actinomycetota</taxon>
        <taxon>Actinomycetes</taxon>
        <taxon>Micrococcales</taxon>
        <taxon>Promicromonosporaceae</taxon>
        <taxon>Myceligenerans</taxon>
    </lineage>
</organism>
<reference evidence="2 3" key="1">
    <citation type="submission" date="2020-10" db="EMBL/GenBank/DDBJ databases">
        <title>Myceligenerans pegani sp. nov., an endophytic actinomycete isolated from Peganum harmala L. in Xinjiang, China.</title>
        <authorList>
            <person name="Xin L."/>
        </authorList>
    </citation>
    <scope>NUCLEOTIDE SEQUENCE [LARGE SCALE GENOMIC DNA]</scope>
    <source>
        <strain evidence="2 3">TRM65318</strain>
    </source>
</reference>